<keyword evidence="3" id="KW-1185">Reference proteome</keyword>
<evidence type="ECO:0000256" key="1">
    <source>
        <dbReference type="SAM" id="MobiDB-lite"/>
    </source>
</evidence>
<evidence type="ECO:0000313" key="3">
    <source>
        <dbReference type="Proteomes" id="UP000730482"/>
    </source>
</evidence>
<accession>A0ABS5KV44</accession>
<protein>
    <submittedName>
        <fullName evidence="2">Uncharacterized protein</fullName>
    </submittedName>
</protein>
<dbReference type="EMBL" id="JAAFYZ010000085">
    <property type="protein sequence ID" value="MBS2549918.1"/>
    <property type="molecule type" value="Genomic_DNA"/>
</dbReference>
<sequence>PTESSPTPTPPPPSTPAPSPSPTTSSTEEPTICQLAWQALQDPTLQNIVLILEAHWNPLCIPVPWLPTLPSLPSPSLPSLPLPSLSLPSLPPLPTLPPLTPPHRQPHSSHADTWWNDQR</sequence>
<gene>
    <name evidence="2" type="ORF">KGQ19_23925</name>
</gene>
<evidence type="ECO:0000313" key="2">
    <source>
        <dbReference type="EMBL" id="MBS2549918.1"/>
    </source>
</evidence>
<dbReference type="RefSeq" id="WP_212011776.1">
    <property type="nucleotide sequence ID" value="NZ_JAAFYZ010000085.1"/>
</dbReference>
<proteinExistence type="predicted"/>
<feature type="compositionally biased region" description="Pro residues" evidence="1">
    <location>
        <begin position="89"/>
        <end position="103"/>
    </location>
</feature>
<reference evidence="2 3" key="1">
    <citation type="submission" date="2020-02" db="EMBL/GenBank/DDBJ databases">
        <title>Acidophilic actinobacteria isolated from forest soil.</title>
        <authorList>
            <person name="Golinska P."/>
        </authorList>
    </citation>
    <scope>NUCLEOTIDE SEQUENCE [LARGE SCALE GENOMIC DNA]</scope>
    <source>
        <strain evidence="2 3">NL8</strain>
    </source>
</reference>
<dbReference type="Proteomes" id="UP000730482">
    <property type="component" value="Unassembled WGS sequence"/>
</dbReference>
<comment type="caution">
    <text evidence="2">The sequence shown here is derived from an EMBL/GenBank/DDBJ whole genome shotgun (WGS) entry which is preliminary data.</text>
</comment>
<feature type="non-terminal residue" evidence="2">
    <location>
        <position position="1"/>
    </location>
</feature>
<name>A0ABS5KV44_9ACTN</name>
<feature type="region of interest" description="Disordered" evidence="1">
    <location>
        <begin position="1"/>
        <end position="30"/>
    </location>
</feature>
<organism evidence="2 3">
    <name type="scientific">Catenulispora pinistramenti</name>
    <dbReference type="NCBI Taxonomy" id="2705254"/>
    <lineage>
        <taxon>Bacteria</taxon>
        <taxon>Bacillati</taxon>
        <taxon>Actinomycetota</taxon>
        <taxon>Actinomycetes</taxon>
        <taxon>Catenulisporales</taxon>
        <taxon>Catenulisporaceae</taxon>
        <taxon>Catenulispora</taxon>
    </lineage>
</organism>
<feature type="region of interest" description="Disordered" evidence="1">
    <location>
        <begin position="76"/>
        <end position="119"/>
    </location>
</feature>
<feature type="compositionally biased region" description="Pro residues" evidence="1">
    <location>
        <begin position="7"/>
        <end position="21"/>
    </location>
</feature>